<reference evidence="2" key="1">
    <citation type="submission" date="2018-05" db="EMBL/GenBank/DDBJ databases">
        <authorList>
            <person name="Lanie J.A."/>
            <person name="Ng W.-L."/>
            <person name="Kazmierczak K.M."/>
            <person name="Andrzejewski T.M."/>
            <person name="Davidsen T.M."/>
            <person name="Wayne K.J."/>
            <person name="Tettelin H."/>
            <person name="Glass J.I."/>
            <person name="Rusch D."/>
            <person name="Podicherti R."/>
            <person name="Tsui H.-C.T."/>
            <person name="Winkler M.E."/>
        </authorList>
    </citation>
    <scope>NUCLEOTIDE SEQUENCE</scope>
</reference>
<name>A0A381TI08_9ZZZZ</name>
<dbReference type="EMBL" id="UINC01004622">
    <property type="protein sequence ID" value="SVA15690.1"/>
    <property type="molecule type" value="Genomic_DNA"/>
</dbReference>
<proteinExistence type="predicted"/>
<protein>
    <submittedName>
        <fullName evidence="2">Uncharacterized protein</fullName>
    </submittedName>
</protein>
<sequence>MSKIVKNGGKSVLAVAVLGIFMSFVQTVRPIENPYLTISKRNAFDLTGEPPPAPKTAPEPPKSEDIKLTGIYRQEGVERAALALIDTKKKAAEPPKYLQLAAGEKKDGIEIVSIDKATGKVTIKEFGELRGLSFKEDGFKTSVSKAPRKTSSRSSSSKSS</sequence>
<feature type="region of interest" description="Disordered" evidence="1">
    <location>
        <begin position="140"/>
        <end position="160"/>
    </location>
</feature>
<feature type="non-terminal residue" evidence="2">
    <location>
        <position position="160"/>
    </location>
</feature>
<accession>A0A381TI08</accession>
<organism evidence="2">
    <name type="scientific">marine metagenome</name>
    <dbReference type="NCBI Taxonomy" id="408172"/>
    <lineage>
        <taxon>unclassified sequences</taxon>
        <taxon>metagenomes</taxon>
        <taxon>ecological metagenomes</taxon>
    </lineage>
</organism>
<evidence type="ECO:0000313" key="2">
    <source>
        <dbReference type="EMBL" id="SVA15690.1"/>
    </source>
</evidence>
<dbReference type="AlphaFoldDB" id="A0A381TI08"/>
<evidence type="ECO:0000256" key="1">
    <source>
        <dbReference type="SAM" id="MobiDB-lite"/>
    </source>
</evidence>
<feature type="region of interest" description="Disordered" evidence="1">
    <location>
        <begin position="43"/>
        <end position="65"/>
    </location>
</feature>
<feature type="compositionally biased region" description="Pro residues" evidence="1">
    <location>
        <begin position="49"/>
        <end position="60"/>
    </location>
</feature>
<gene>
    <name evidence="2" type="ORF">METZ01_LOCUS68544</name>
</gene>